<dbReference type="GO" id="GO:0005886">
    <property type="term" value="C:plasma membrane"/>
    <property type="evidence" value="ECO:0007669"/>
    <property type="project" value="UniProtKB-SubCell"/>
</dbReference>
<feature type="transmembrane region" description="Helical" evidence="9">
    <location>
        <begin position="276"/>
        <end position="295"/>
    </location>
</feature>
<evidence type="ECO:0000256" key="1">
    <source>
        <dbReference type="ARBA" id="ARBA00004651"/>
    </source>
</evidence>
<feature type="transmembrane region" description="Helical" evidence="9">
    <location>
        <begin position="9"/>
        <end position="30"/>
    </location>
</feature>
<proteinExistence type="inferred from homology"/>
<evidence type="ECO:0000256" key="6">
    <source>
        <dbReference type="ARBA" id="ARBA00022989"/>
    </source>
</evidence>
<evidence type="ECO:0000313" key="11">
    <source>
        <dbReference type="Proteomes" id="UP000187735"/>
    </source>
</evidence>
<keyword evidence="7" id="KW-0406">Ion transport</keyword>
<feature type="transmembrane region" description="Helical" evidence="9">
    <location>
        <begin position="381"/>
        <end position="403"/>
    </location>
</feature>
<name>A0A1P8WBL3_9PLAN</name>
<dbReference type="GO" id="GO:0008324">
    <property type="term" value="F:monoatomic cation transmembrane transporter activity"/>
    <property type="evidence" value="ECO:0007669"/>
    <property type="project" value="InterPro"/>
</dbReference>
<feature type="transmembrane region" description="Helical" evidence="9">
    <location>
        <begin position="173"/>
        <end position="198"/>
    </location>
</feature>
<dbReference type="PANTHER" id="PTHR32024">
    <property type="entry name" value="TRK SYSTEM POTASSIUM UPTAKE PROTEIN TRKG-RELATED"/>
    <property type="match status" value="1"/>
</dbReference>
<reference evidence="10 11" key="1">
    <citation type="journal article" date="2016" name="Front. Microbiol.">
        <title>Fuerstia marisgermanicae gen. nov., sp. nov., an Unusual Member of the Phylum Planctomycetes from the German Wadden Sea.</title>
        <authorList>
            <person name="Kohn T."/>
            <person name="Heuer A."/>
            <person name="Jogler M."/>
            <person name="Vollmers J."/>
            <person name="Boedeker C."/>
            <person name="Bunk B."/>
            <person name="Rast P."/>
            <person name="Borchert D."/>
            <person name="Glockner I."/>
            <person name="Freese H.M."/>
            <person name="Klenk H.P."/>
            <person name="Overmann J."/>
            <person name="Kaster A.K."/>
            <person name="Rohde M."/>
            <person name="Wiegand S."/>
            <person name="Jogler C."/>
        </authorList>
    </citation>
    <scope>NUCLEOTIDE SEQUENCE [LARGE SCALE GENOMIC DNA]</scope>
    <source>
        <strain evidence="10 11">NH11</strain>
    </source>
</reference>
<evidence type="ECO:0000256" key="4">
    <source>
        <dbReference type="ARBA" id="ARBA00022475"/>
    </source>
</evidence>
<dbReference type="KEGG" id="fmr:Fuma_01036"/>
<sequence>MNWALVSRLLGYLSMLIGGSMVVTLPWSFPACGQTAVFEHESFVGMLESIAVCIAVSGLLMWLGRAAKTDNLLRKEALAVVGLGWILSGILGGLPFLLTPTYRTYDAAIGANVSMSVSDAVFESISGFTTTGASVLTQLEVPPDVDDCEAAALAGEIAYIPRSVLFWRCFTHWLGGMGIIVLFVAILGQLGAGGKALMRREVPGPLSDTVRPRIRETAVLMWTIYLVLSGVMTILLLVQGMDLFESLCHTFGTLATGGFSTRNSSVGAFSSVNLEITIIVFMVLAGTNFNLYYLLLRKSVGGAESNKPGRLKAFFSDPELRAYLIIIGVCTAALTFVLHRVEVYSTVAASLRHACFNVVAVMTTTGFGTENFATWPEFGRAILVLLMFVGGCSGSTGGGVKVIRFLVLWKVMKLNAERAFRPNLVRPLRLAGKRIDDSVGRDIVLYVCLIAMISAVSWTALLALEPGHQWQGETSAEKMIDCAGAVAATLNNIGPGLGICGPHGNYSEFSEASKLLLTLLMLLGRLELYAIIVLFLPGFWKIQ</sequence>
<feature type="transmembrane region" description="Helical" evidence="9">
    <location>
        <begin position="320"/>
        <end position="338"/>
    </location>
</feature>
<evidence type="ECO:0000256" key="9">
    <source>
        <dbReference type="SAM" id="Phobius"/>
    </source>
</evidence>
<dbReference type="PANTHER" id="PTHR32024:SF2">
    <property type="entry name" value="TRK SYSTEM POTASSIUM UPTAKE PROTEIN TRKG-RELATED"/>
    <property type="match status" value="1"/>
</dbReference>
<evidence type="ECO:0000256" key="8">
    <source>
        <dbReference type="ARBA" id="ARBA00023136"/>
    </source>
</evidence>
<keyword evidence="11" id="KW-1185">Reference proteome</keyword>
<dbReference type="Proteomes" id="UP000187735">
    <property type="component" value="Chromosome"/>
</dbReference>
<gene>
    <name evidence="10" type="primary">trkH</name>
    <name evidence="10" type="ORF">Fuma_01036</name>
</gene>
<dbReference type="RefSeq" id="WP_077023209.1">
    <property type="nucleotide sequence ID" value="NZ_CP017641.1"/>
</dbReference>
<keyword evidence="6 9" id="KW-1133">Transmembrane helix</keyword>
<dbReference type="InterPro" id="IPR003445">
    <property type="entry name" value="Cat_transpt"/>
</dbReference>
<evidence type="ECO:0000256" key="2">
    <source>
        <dbReference type="ARBA" id="ARBA00009137"/>
    </source>
</evidence>
<keyword evidence="3" id="KW-0813">Transport</keyword>
<evidence type="ECO:0000313" key="10">
    <source>
        <dbReference type="EMBL" id="APZ91448.1"/>
    </source>
</evidence>
<keyword evidence="5 9" id="KW-0812">Transmembrane</keyword>
<dbReference type="AlphaFoldDB" id="A0A1P8WBL3"/>
<organism evidence="10 11">
    <name type="scientific">Fuerstiella marisgermanici</name>
    <dbReference type="NCBI Taxonomy" id="1891926"/>
    <lineage>
        <taxon>Bacteria</taxon>
        <taxon>Pseudomonadati</taxon>
        <taxon>Planctomycetota</taxon>
        <taxon>Planctomycetia</taxon>
        <taxon>Planctomycetales</taxon>
        <taxon>Planctomycetaceae</taxon>
        <taxon>Fuerstiella</taxon>
    </lineage>
</organism>
<feature type="transmembrane region" description="Helical" evidence="9">
    <location>
        <begin position="76"/>
        <end position="98"/>
    </location>
</feature>
<accession>A0A1P8WBL3</accession>
<dbReference type="STRING" id="1891926.Fuma_01036"/>
<dbReference type="GO" id="GO:0030001">
    <property type="term" value="P:metal ion transport"/>
    <property type="evidence" value="ECO:0007669"/>
    <property type="project" value="UniProtKB-ARBA"/>
</dbReference>
<protein>
    <submittedName>
        <fullName evidence="10">Trk system potassium uptake protein TrkH</fullName>
    </submittedName>
</protein>
<comment type="similarity">
    <text evidence="2">Belongs to the TrkH potassium transport family.</text>
</comment>
<dbReference type="OrthoDB" id="9810952at2"/>
<dbReference type="EMBL" id="CP017641">
    <property type="protein sequence ID" value="APZ91448.1"/>
    <property type="molecule type" value="Genomic_DNA"/>
</dbReference>
<feature type="transmembrane region" description="Helical" evidence="9">
    <location>
        <begin position="219"/>
        <end position="238"/>
    </location>
</feature>
<keyword evidence="4" id="KW-1003">Cell membrane</keyword>
<evidence type="ECO:0000256" key="7">
    <source>
        <dbReference type="ARBA" id="ARBA00023065"/>
    </source>
</evidence>
<comment type="subcellular location">
    <subcellularLocation>
        <location evidence="1">Cell membrane</location>
        <topology evidence="1">Multi-pass membrane protein</topology>
    </subcellularLocation>
</comment>
<dbReference type="Pfam" id="PF02386">
    <property type="entry name" value="TrkH"/>
    <property type="match status" value="1"/>
</dbReference>
<keyword evidence="8 9" id="KW-0472">Membrane</keyword>
<feature type="transmembrane region" description="Helical" evidence="9">
    <location>
        <begin position="443"/>
        <end position="464"/>
    </location>
</feature>
<evidence type="ECO:0000256" key="3">
    <source>
        <dbReference type="ARBA" id="ARBA00022448"/>
    </source>
</evidence>
<feature type="transmembrane region" description="Helical" evidence="9">
    <location>
        <begin position="515"/>
        <end position="540"/>
    </location>
</feature>
<evidence type="ECO:0000256" key="5">
    <source>
        <dbReference type="ARBA" id="ARBA00022692"/>
    </source>
</evidence>
<feature type="transmembrane region" description="Helical" evidence="9">
    <location>
        <begin position="42"/>
        <end position="64"/>
    </location>
</feature>